<dbReference type="GO" id="GO:0008168">
    <property type="term" value="F:methyltransferase activity"/>
    <property type="evidence" value="ECO:0007669"/>
    <property type="project" value="UniProtKB-KW"/>
</dbReference>
<dbReference type="KEGG" id="lacs:H4075_17445"/>
<evidence type="ECO:0000313" key="3">
    <source>
        <dbReference type="Proteomes" id="UP000515344"/>
    </source>
</evidence>
<organism evidence="2 3">
    <name type="scientific">Lacibacter sediminis</name>
    <dbReference type="NCBI Taxonomy" id="2760713"/>
    <lineage>
        <taxon>Bacteria</taxon>
        <taxon>Pseudomonadati</taxon>
        <taxon>Bacteroidota</taxon>
        <taxon>Chitinophagia</taxon>
        <taxon>Chitinophagales</taxon>
        <taxon>Chitinophagaceae</taxon>
        <taxon>Lacibacter</taxon>
    </lineage>
</organism>
<dbReference type="GO" id="GO:0032259">
    <property type="term" value="P:methylation"/>
    <property type="evidence" value="ECO:0007669"/>
    <property type="project" value="UniProtKB-KW"/>
</dbReference>
<dbReference type="InterPro" id="IPR006342">
    <property type="entry name" value="FkbM_mtfrase"/>
</dbReference>
<dbReference type="PANTHER" id="PTHR34203:SF15">
    <property type="entry name" value="SLL1173 PROTEIN"/>
    <property type="match status" value="1"/>
</dbReference>
<keyword evidence="2" id="KW-0808">Transferase</keyword>
<dbReference type="Pfam" id="PF05050">
    <property type="entry name" value="Methyltransf_21"/>
    <property type="match status" value="1"/>
</dbReference>
<reference evidence="3" key="1">
    <citation type="submission" date="2020-08" db="EMBL/GenBank/DDBJ databases">
        <title>Lacibacter sp. S13-6-6 genome sequencing.</title>
        <authorList>
            <person name="Jin L."/>
        </authorList>
    </citation>
    <scope>NUCLEOTIDE SEQUENCE [LARGE SCALE GENOMIC DNA]</scope>
    <source>
        <strain evidence="3">S13-6-6</strain>
    </source>
</reference>
<evidence type="ECO:0000313" key="2">
    <source>
        <dbReference type="EMBL" id="QNA43842.1"/>
    </source>
</evidence>
<evidence type="ECO:0000259" key="1">
    <source>
        <dbReference type="Pfam" id="PF05050"/>
    </source>
</evidence>
<feature type="domain" description="Methyltransferase FkbM" evidence="1">
    <location>
        <begin position="61"/>
        <end position="204"/>
    </location>
</feature>
<dbReference type="EMBL" id="CP060007">
    <property type="protein sequence ID" value="QNA43842.1"/>
    <property type="molecule type" value="Genomic_DNA"/>
</dbReference>
<dbReference type="PANTHER" id="PTHR34203">
    <property type="entry name" value="METHYLTRANSFERASE, FKBM FAMILY PROTEIN"/>
    <property type="match status" value="1"/>
</dbReference>
<dbReference type="AlphaFoldDB" id="A0A7G5XED9"/>
<protein>
    <submittedName>
        <fullName evidence="2">FkbM family methyltransferase</fullName>
    </submittedName>
</protein>
<dbReference type="SUPFAM" id="SSF53335">
    <property type="entry name" value="S-adenosyl-L-methionine-dependent methyltransferases"/>
    <property type="match status" value="1"/>
</dbReference>
<sequence length="341" mass="39287">MYLSVILNNKLQYRLIHNEASEDYILSSIEKYNNWEPNVTRKFLLILEKASEYNTTGLVLDVGACFGYYSILAAKLGFKTYAFEPNPKTAELLEKNVSLNQLNHLVKIQKNALGSTTRKQTLSVPEKNFGAGNFFGSGEVNYEIEVNVLDDFELPEKILIFKIDVEGHEPDVLKGSLNTILELKAEFIFLEISPKFNAIKEIINTIFIPLWKAEYQSFDIGLQDTGVLSEAIEVFQLFDKEHLLTEYLLNKGQTNFIFIRRNGDNETLDAHSFKQDIITTWTNDYIQKLLKDTIQDHKMIGELKLLIETLKKENHKLFEDLKNAAEFQKELLEVINHNPKN</sequence>
<accession>A0A7G5XED9</accession>
<dbReference type="Gene3D" id="3.40.50.150">
    <property type="entry name" value="Vaccinia Virus protein VP39"/>
    <property type="match status" value="1"/>
</dbReference>
<proteinExistence type="predicted"/>
<dbReference type="InterPro" id="IPR052514">
    <property type="entry name" value="SAM-dependent_MTase"/>
</dbReference>
<keyword evidence="2" id="KW-0489">Methyltransferase</keyword>
<dbReference type="Proteomes" id="UP000515344">
    <property type="component" value="Chromosome"/>
</dbReference>
<name>A0A7G5XED9_9BACT</name>
<dbReference type="RefSeq" id="WP_182802104.1">
    <property type="nucleotide sequence ID" value="NZ_CP060007.1"/>
</dbReference>
<dbReference type="NCBIfam" id="TIGR01444">
    <property type="entry name" value="fkbM_fam"/>
    <property type="match status" value="1"/>
</dbReference>
<gene>
    <name evidence="2" type="ORF">H4075_17445</name>
</gene>
<keyword evidence="3" id="KW-1185">Reference proteome</keyword>
<dbReference type="InterPro" id="IPR029063">
    <property type="entry name" value="SAM-dependent_MTases_sf"/>
</dbReference>